<keyword evidence="2" id="KW-1185">Reference proteome</keyword>
<reference evidence="1 2" key="1">
    <citation type="submission" date="2016-01" db="EMBL/GenBank/DDBJ databases">
        <title>Investigation of taxonomic status of Bacillus aminovorans.</title>
        <authorList>
            <person name="Verma A."/>
            <person name="Pal Y."/>
            <person name="Krishnamurthi S."/>
        </authorList>
    </citation>
    <scope>NUCLEOTIDE SEQUENCE [LARGE SCALE GENOMIC DNA]</scope>
    <source>
        <strain evidence="1 2">DSM 1314</strain>
    </source>
</reference>
<evidence type="ECO:0000313" key="2">
    <source>
        <dbReference type="Proteomes" id="UP000076935"/>
    </source>
</evidence>
<comment type="caution">
    <text evidence="1">The sequence shown here is derived from an EMBL/GenBank/DDBJ whole genome shotgun (WGS) entry which is preliminary data.</text>
</comment>
<proteinExistence type="predicted"/>
<evidence type="ECO:0000313" key="1">
    <source>
        <dbReference type="EMBL" id="OAH61502.1"/>
    </source>
</evidence>
<accession>A0A177L875</accession>
<gene>
    <name evidence="1" type="ORF">AWH49_12510</name>
</gene>
<dbReference type="AlphaFoldDB" id="A0A177L875"/>
<dbReference type="Proteomes" id="UP000076935">
    <property type="component" value="Unassembled WGS sequence"/>
</dbReference>
<organism evidence="1 2">
    <name type="scientific">Domibacillus aminovorans</name>
    <dbReference type="NCBI Taxonomy" id="29332"/>
    <lineage>
        <taxon>Bacteria</taxon>
        <taxon>Bacillati</taxon>
        <taxon>Bacillota</taxon>
        <taxon>Bacilli</taxon>
        <taxon>Bacillales</taxon>
        <taxon>Bacillaceae</taxon>
        <taxon>Domibacillus</taxon>
    </lineage>
</organism>
<dbReference type="RefSeq" id="WP_063965311.1">
    <property type="nucleotide sequence ID" value="NZ_JBCNAN010000001.1"/>
</dbReference>
<protein>
    <submittedName>
        <fullName evidence="1">Uncharacterized protein</fullName>
    </submittedName>
</protein>
<dbReference type="EMBL" id="LQWY01000018">
    <property type="protein sequence ID" value="OAH61502.1"/>
    <property type="molecule type" value="Genomic_DNA"/>
</dbReference>
<sequence length="291" mass="34228">MAVSKLISTEEFKKMMSYEVYAENHKQQQSIKLLLLKSVEEAYGEGYHRLKEGTRNAIDMMCWFSSEQGFFFAKDNYFADRYDVSDKTIRNVAKKLREAGILFTVYRRSSTQNGRSAPIHLFTDHPYFSYWAELLNLDDFQAHYQAENAEIPCVSKEEDAKNDPNSYLSLNKSFNNIRKEEAYLDASFTPSHIPQKFVTTVKMFYGEAKDIYRFWGKTMLAYRTSRLDVPLEEIVPIALQSFKESIFAQKQKRIKGSFEGYFFGALRNMFQIEKRKEILENHPIFYNFLET</sequence>
<name>A0A177L875_9BACI</name>